<dbReference type="InterPro" id="IPR036388">
    <property type="entry name" value="WH-like_DNA-bd_sf"/>
</dbReference>
<evidence type="ECO:0000256" key="4">
    <source>
        <dbReference type="ARBA" id="ARBA00023163"/>
    </source>
</evidence>
<dbReference type="EMBL" id="JAAZSQ010000027">
    <property type="protein sequence ID" value="NKX56547.1"/>
    <property type="molecule type" value="Genomic_DNA"/>
</dbReference>
<dbReference type="InterPro" id="IPR000847">
    <property type="entry name" value="LysR_HTH_N"/>
</dbReference>
<keyword evidence="4" id="KW-0804">Transcription</keyword>
<dbReference type="InterPro" id="IPR005119">
    <property type="entry name" value="LysR_subst-bd"/>
</dbReference>
<dbReference type="GO" id="GO:0003700">
    <property type="term" value="F:DNA-binding transcription factor activity"/>
    <property type="evidence" value="ECO:0007669"/>
    <property type="project" value="InterPro"/>
</dbReference>
<keyword evidence="3" id="KW-0238">DNA-binding</keyword>
<gene>
    <name evidence="6" type="ORF">HGG74_18865</name>
</gene>
<comment type="caution">
    <text evidence="6">The sequence shown here is derived from an EMBL/GenBank/DDBJ whole genome shotgun (WGS) entry which is preliminary data.</text>
</comment>
<accession>A0A7X6K7G0</accession>
<dbReference type="Pfam" id="PF03466">
    <property type="entry name" value="LysR_substrate"/>
    <property type="match status" value="1"/>
</dbReference>
<dbReference type="Gene3D" id="1.10.10.10">
    <property type="entry name" value="Winged helix-like DNA-binding domain superfamily/Winged helix DNA-binding domain"/>
    <property type="match status" value="1"/>
</dbReference>
<dbReference type="PROSITE" id="PS50931">
    <property type="entry name" value="HTH_LYSR"/>
    <property type="match status" value="1"/>
</dbReference>
<dbReference type="GO" id="GO:0003677">
    <property type="term" value="F:DNA binding"/>
    <property type="evidence" value="ECO:0007669"/>
    <property type="project" value="UniProtKB-KW"/>
</dbReference>
<dbReference type="SUPFAM" id="SSF46785">
    <property type="entry name" value="Winged helix' DNA-binding domain"/>
    <property type="match status" value="1"/>
</dbReference>
<proteinExistence type="inferred from homology"/>
<dbReference type="RefSeq" id="WP_168488913.1">
    <property type="nucleotide sequence ID" value="NZ_JAAZSQ010000027.1"/>
</dbReference>
<reference evidence="6 7" key="1">
    <citation type="submission" date="2020-04" db="EMBL/GenBank/DDBJ databases">
        <title>Arthrobacter sp. nov.</title>
        <authorList>
            <person name="Liu S."/>
        </authorList>
    </citation>
    <scope>NUCLEOTIDE SEQUENCE [LARGE SCALE GENOMIC DNA]</scope>
    <source>
        <strain evidence="6 7">E918</strain>
    </source>
</reference>
<dbReference type="SUPFAM" id="SSF53850">
    <property type="entry name" value="Periplasmic binding protein-like II"/>
    <property type="match status" value="1"/>
</dbReference>
<dbReference type="PRINTS" id="PR00039">
    <property type="entry name" value="HTHLYSR"/>
</dbReference>
<keyword evidence="7" id="KW-1185">Reference proteome</keyword>
<evidence type="ECO:0000313" key="7">
    <source>
        <dbReference type="Proteomes" id="UP000544090"/>
    </source>
</evidence>
<sequence length="299" mass="32863">MHKLLHFRTLARTGNFNRASAELNLSQPSLTRSIQALEKQYGLRLLERQRGRMGIQLTQGGHELLRYADELLNLGEEMERSLTGSGDGGHHSLAFGIGPMLAGATLQELFLGLYRDYPGLEATVVVDSTAVMYPKLLAGDIEFYLGQSFGQKPSTRVRRLPFASTPARFQVRPEHPLAAQESVALADLAGYPRLSGTAWNDTLAGLPAHEAALLRATVQVDNFHLLAGIAASTDSIFITAWQNPESTLISLPVEFTQDPSLYQINLYFLQGMRLSKPAATAIERLRAMVKRIGAPQVPR</sequence>
<comment type="similarity">
    <text evidence="1">Belongs to the LysR transcriptional regulatory family.</text>
</comment>
<dbReference type="PANTHER" id="PTHR30419:SF8">
    <property type="entry name" value="NITROGEN ASSIMILATION TRANSCRIPTIONAL ACTIVATOR-RELATED"/>
    <property type="match status" value="1"/>
</dbReference>
<dbReference type="AlphaFoldDB" id="A0A7X6K7G0"/>
<evidence type="ECO:0000256" key="2">
    <source>
        <dbReference type="ARBA" id="ARBA00023015"/>
    </source>
</evidence>
<evidence type="ECO:0000259" key="5">
    <source>
        <dbReference type="PROSITE" id="PS50931"/>
    </source>
</evidence>
<dbReference type="Gene3D" id="3.40.190.290">
    <property type="match status" value="1"/>
</dbReference>
<evidence type="ECO:0000256" key="1">
    <source>
        <dbReference type="ARBA" id="ARBA00009437"/>
    </source>
</evidence>
<dbReference type="PANTHER" id="PTHR30419">
    <property type="entry name" value="HTH-TYPE TRANSCRIPTIONAL REGULATOR YBHD"/>
    <property type="match status" value="1"/>
</dbReference>
<organism evidence="6 7">
    <name type="scientific">Arthrobacter mobilis</name>
    <dbReference type="NCBI Taxonomy" id="2724944"/>
    <lineage>
        <taxon>Bacteria</taxon>
        <taxon>Bacillati</taxon>
        <taxon>Actinomycetota</taxon>
        <taxon>Actinomycetes</taxon>
        <taxon>Micrococcales</taxon>
        <taxon>Micrococcaceae</taxon>
        <taxon>Arthrobacter</taxon>
    </lineage>
</organism>
<feature type="domain" description="HTH lysR-type" evidence="5">
    <location>
        <begin position="1"/>
        <end position="58"/>
    </location>
</feature>
<dbReference type="InterPro" id="IPR036390">
    <property type="entry name" value="WH_DNA-bd_sf"/>
</dbReference>
<evidence type="ECO:0000313" key="6">
    <source>
        <dbReference type="EMBL" id="NKX56547.1"/>
    </source>
</evidence>
<evidence type="ECO:0000256" key="3">
    <source>
        <dbReference type="ARBA" id="ARBA00023125"/>
    </source>
</evidence>
<dbReference type="InterPro" id="IPR050950">
    <property type="entry name" value="HTH-type_LysR_regulators"/>
</dbReference>
<dbReference type="Proteomes" id="UP000544090">
    <property type="component" value="Unassembled WGS sequence"/>
</dbReference>
<dbReference type="GO" id="GO:0005829">
    <property type="term" value="C:cytosol"/>
    <property type="evidence" value="ECO:0007669"/>
    <property type="project" value="TreeGrafter"/>
</dbReference>
<name>A0A7X6K7G0_9MICC</name>
<dbReference type="CDD" id="cd05466">
    <property type="entry name" value="PBP2_LTTR_substrate"/>
    <property type="match status" value="1"/>
</dbReference>
<keyword evidence="2" id="KW-0805">Transcription regulation</keyword>
<protein>
    <submittedName>
        <fullName evidence="6">LysR family transcriptional regulator</fullName>
    </submittedName>
</protein>
<dbReference type="Pfam" id="PF00126">
    <property type="entry name" value="HTH_1"/>
    <property type="match status" value="1"/>
</dbReference>